<organism evidence="1 2">
    <name type="scientific">Lacticaseibacillus paracasei subsp. paracasei Lpp123</name>
    <dbReference type="NCBI Taxonomy" id="1256201"/>
    <lineage>
        <taxon>Bacteria</taxon>
        <taxon>Bacillati</taxon>
        <taxon>Bacillota</taxon>
        <taxon>Bacilli</taxon>
        <taxon>Lactobacillales</taxon>
        <taxon>Lactobacillaceae</taxon>
        <taxon>Lacticaseibacillus</taxon>
    </lineage>
</organism>
<gene>
    <name evidence="1" type="ORF">Lpp123_03194</name>
</gene>
<comment type="caution">
    <text evidence="1">The sequence shown here is derived from an EMBL/GenBank/DDBJ whole genome shotgun (WGS) entry which is preliminary data.</text>
</comment>
<proteinExistence type="predicted"/>
<reference evidence="1 2" key="1">
    <citation type="journal article" date="2013" name="PLoS ONE">
        <title>Lactobacillus paracasei comparative genomics: towards species pan-genome definition and exploitation of diversity.</title>
        <authorList>
            <person name="Smokvina T."/>
            <person name="Wels M."/>
            <person name="Polka J."/>
            <person name="Chervaux C."/>
            <person name="Brisse S."/>
            <person name="Boekhorst J."/>
            <person name="van Hylckama Vlieg J.E."/>
            <person name="Siezen R.J."/>
        </authorList>
    </citation>
    <scope>NUCLEOTIDE SEQUENCE [LARGE SCALE GENOMIC DNA]</scope>
    <source>
        <strain evidence="1 2">Lpp123</strain>
    </source>
</reference>
<name>A0A829GJH8_LACPA</name>
<dbReference type="AlphaFoldDB" id="A0A829GJH8"/>
<protein>
    <recommendedName>
        <fullName evidence="3">Type II toxin-antitoxin system RelE/ParE family toxin</fullName>
    </recommendedName>
</protein>
<dbReference type="Pfam" id="PF05973">
    <property type="entry name" value="Gp49"/>
    <property type="match status" value="1"/>
</dbReference>
<accession>A0A829GJH8</accession>
<dbReference type="EMBL" id="ANJW01000184">
    <property type="protein sequence ID" value="EPC57536.1"/>
    <property type="molecule type" value="Genomic_DNA"/>
</dbReference>
<dbReference type="InterPro" id="IPR009241">
    <property type="entry name" value="HigB-like"/>
</dbReference>
<evidence type="ECO:0008006" key="3">
    <source>
        <dbReference type="Google" id="ProtNLM"/>
    </source>
</evidence>
<evidence type="ECO:0000313" key="1">
    <source>
        <dbReference type="EMBL" id="EPC57536.1"/>
    </source>
</evidence>
<evidence type="ECO:0000313" key="2">
    <source>
        <dbReference type="Proteomes" id="UP000014316"/>
    </source>
</evidence>
<sequence>MEKPKFRPYKRPNGNIEFFEFLDSLPFKERAKLQLAIQMTQDLGLQEAAQRLLVKKLATNLYELRSRQGKTYQRGLYFHVSGNDYVITHGFSKKTNKTPQREIDHAIDLRAEFYQNYKEEDDHE</sequence>
<dbReference type="Proteomes" id="UP000014316">
    <property type="component" value="Unassembled WGS sequence"/>
</dbReference>